<dbReference type="InterPro" id="IPR050863">
    <property type="entry name" value="CenT-Element_Derived"/>
</dbReference>
<dbReference type="Pfam" id="PF03184">
    <property type="entry name" value="DDE_1"/>
    <property type="match status" value="1"/>
</dbReference>
<comment type="caution">
    <text evidence="2">The sequence shown here is derived from an EMBL/GenBank/DDBJ whole genome shotgun (WGS) entry which is preliminary data.</text>
</comment>
<dbReference type="AlphaFoldDB" id="A0A6G0U280"/>
<organism evidence="2 3">
    <name type="scientific">Aphis glycines</name>
    <name type="common">Soybean aphid</name>
    <dbReference type="NCBI Taxonomy" id="307491"/>
    <lineage>
        <taxon>Eukaryota</taxon>
        <taxon>Metazoa</taxon>
        <taxon>Ecdysozoa</taxon>
        <taxon>Arthropoda</taxon>
        <taxon>Hexapoda</taxon>
        <taxon>Insecta</taxon>
        <taxon>Pterygota</taxon>
        <taxon>Neoptera</taxon>
        <taxon>Paraneoptera</taxon>
        <taxon>Hemiptera</taxon>
        <taxon>Sternorrhyncha</taxon>
        <taxon>Aphidomorpha</taxon>
        <taxon>Aphidoidea</taxon>
        <taxon>Aphididae</taxon>
        <taxon>Aphidini</taxon>
        <taxon>Aphis</taxon>
        <taxon>Aphis</taxon>
    </lineage>
</organism>
<proteinExistence type="predicted"/>
<protein>
    <recommendedName>
        <fullName evidence="1">DDE-1 domain-containing protein</fullName>
    </recommendedName>
</protein>
<gene>
    <name evidence="2" type="ORF">AGLY_002978</name>
</gene>
<dbReference type="GO" id="GO:0005634">
    <property type="term" value="C:nucleus"/>
    <property type="evidence" value="ECO:0007669"/>
    <property type="project" value="TreeGrafter"/>
</dbReference>
<dbReference type="OrthoDB" id="6618307at2759"/>
<sequence>MTALLWNKWLKQFDEKLFMENRKIILFIDNCTAHVIIPNLKAITIKFLPNTVTSKLQPLDHGIIQNFKSFYRKEVIRKITSHIELQHTISINLLQAIRIIDKSWRQVRKKPYQEKNDPEWSYVIQKYNLMPEFTFNSYIKIDENLTKQQKQWPFYIILIETTEGMNNIHFEALGTIEDAMDKIKHTKTYQIFSQKKKISKKCGADYVLMELDENTNPFTCEDIKNFHKLAQDNGAVFTTKSLVNSIRQISPIQQFKNINNDEDEISNDLQLAFPSIPEKDISEDRKSYETIDLVEKIQQKFPKHELQFWEFQEISTCLPEVVIAIGIKVIYYY</sequence>
<accession>A0A6G0U280</accession>
<dbReference type="GO" id="GO:0003677">
    <property type="term" value="F:DNA binding"/>
    <property type="evidence" value="ECO:0007669"/>
    <property type="project" value="TreeGrafter"/>
</dbReference>
<evidence type="ECO:0000313" key="3">
    <source>
        <dbReference type="Proteomes" id="UP000475862"/>
    </source>
</evidence>
<evidence type="ECO:0000259" key="1">
    <source>
        <dbReference type="Pfam" id="PF03184"/>
    </source>
</evidence>
<dbReference type="PANTHER" id="PTHR19303:SF73">
    <property type="entry name" value="PROTEIN PDC2"/>
    <property type="match status" value="1"/>
</dbReference>
<dbReference type="InterPro" id="IPR004875">
    <property type="entry name" value="DDE_SF_endonuclease_dom"/>
</dbReference>
<dbReference type="PANTHER" id="PTHR19303">
    <property type="entry name" value="TRANSPOSON"/>
    <property type="match status" value="1"/>
</dbReference>
<dbReference type="EMBL" id="VYZN01000009">
    <property type="protein sequence ID" value="KAE9543067.1"/>
    <property type="molecule type" value="Genomic_DNA"/>
</dbReference>
<keyword evidence="3" id="KW-1185">Reference proteome</keyword>
<name>A0A6G0U280_APHGL</name>
<reference evidence="2 3" key="1">
    <citation type="submission" date="2019-08" db="EMBL/GenBank/DDBJ databases">
        <title>The genome of the soybean aphid Biotype 1, its phylome, world population structure and adaptation to the North American continent.</title>
        <authorList>
            <person name="Giordano R."/>
            <person name="Donthu R.K."/>
            <person name="Hernandez A.G."/>
            <person name="Wright C.L."/>
            <person name="Zimin A.V."/>
        </authorList>
    </citation>
    <scope>NUCLEOTIDE SEQUENCE [LARGE SCALE GENOMIC DNA]</scope>
    <source>
        <tissue evidence="2">Whole aphids</tissue>
    </source>
</reference>
<dbReference type="Proteomes" id="UP000475862">
    <property type="component" value="Unassembled WGS sequence"/>
</dbReference>
<feature type="domain" description="DDE-1" evidence="1">
    <location>
        <begin position="1"/>
        <end position="110"/>
    </location>
</feature>
<evidence type="ECO:0000313" key="2">
    <source>
        <dbReference type="EMBL" id="KAE9543067.1"/>
    </source>
</evidence>